<sequence>MENPLEPNFVQRFPSDHLPSCPRFISFEGDQCVFALSFSDHAEADNFKDHLQKRSEHEQKSHQREHRVNTSSHASPAQHNHHQRATPPPDQLVPTHISSRSCSTPSATQPLVLPTMREASQL</sequence>
<organism evidence="3 4">
    <name type="scientific">Ditylenchus dipsaci</name>
    <dbReference type="NCBI Taxonomy" id="166011"/>
    <lineage>
        <taxon>Eukaryota</taxon>
        <taxon>Metazoa</taxon>
        <taxon>Ecdysozoa</taxon>
        <taxon>Nematoda</taxon>
        <taxon>Chromadorea</taxon>
        <taxon>Rhabditida</taxon>
        <taxon>Tylenchina</taxon>
        <taxon>Tylenchomorpha</taxon>
        <taxon>Sphaerularioidea</taxon>
        <taxon>Anguinidae</taxon>
        <taxon>Anguininae</taxon>
        <taxon>Ditylenchus</taxon>
    </lineage>
</organism>
<dbReference type="Gene3D" id="2.30.29.30">
    <property type="entry name" value="Pleckstrin-homology domain (PH domain)/Phosphotyrosine-binding domain (PTB)"/>
    <property type="match status" value="1"/>
</dbReference>
<evidence type="ECO:0000256" key="1">
    <source>
        <dbReference type="SAM" id="MobiDB-lite"/>
    </source>
</evidence>
<dbReference type="InterPro" id="IPR011993">
    <property type="entry name" value="PH-like_dom_sf"/>
</dbReference>
<evidence type="ECO:0000259" key="2">
    <source>
        <dbReference type="PROSITE" id="PS50229"/>
    </source>
</evidence>
<dbReference type="InterPro" id="IPR000697">
    <property type="entry name" value="WH1/EVH1_dom"/>
</dbReference>
<protein>
    <submittedName>
        <fullName evidence="4">WH1 domain-containing protein</fullName>
    </submittedName>
</protein>
<dbReference type="PROSITE" id="PS50229">
    <property type="entry name" value="WH1"/>
    <property type="match status" value="1"/>
</dbReference>
<reference evidence="4" key="1">
    <citation type="submission" date="2022-11" db="UniProtKB">
        <authorList>
            <consortium name="WormBaseParasite"/>
        </authorList>
    </citation>
    <scope>IDENTIFICATION</scope>
</reference>
<feature type="compositionally biased region" description="Polar residues" evidence="1">
    <location>
        <begin position="96"/>
        <end position="109"/>
    </location>
</feature>
<dbReference type="AlphaFoldDB" id="A0A915E1E5"/>
<feature type="domain" description="WH1" evidence="2">
    <location>
        <begin position="1"/>
        <end position="58"/>
    </location>
</feature>
<evidence type="ECO:0000313" key="4">
    <source>
        <dbReference type="WBParaSite" id="jg25171"/>
    </source>
</evidence>
<dbReference type="Proteomes" id="UP000887574">
    <property type="component" value="Unplaced"/>
</dbReference>
<dbReference type="WBParaSite" id="jg25171">
    <property type="protein sequence ID" value="jg25171"/>
    <property type="gene ID" value="jg25171"/>
</dbReference>
<feature type="compositionally biased region" description="Polar residues" evidence="1">
    <location>
        <begin position="69"/>
        <end position="78"/>
    </location>
</feature>
<feature type="region of interest" description="Disordered" evidence="1">
    <location>
        <begin position="47"/>
        <end position="122"/>
    </location>
</feature>
<name>A0A915E1E5_9BILA</name>
<feature type="compositionally biased region" description="Basic and acidic residues" evidence="1">
    <location>
        <begin position="47"/>
        <end position="68"/>
    </location>
</feature>
<accession>A0A915E1E5</accession>
<evidence type="ECO:0000313" key="3">
    <source>
        <dbReference type="Proteomes" id="UP000887574"/>
    </source>
</evidence>
<proteinExistence type="predicted"/>
<dbReference type="SUPFAM" id="SSF50729">
    <property type="entry name" value="PH domain-like"/>
    <property type="match status" value="1"/>
</dbReference>
<keyword evidence="3" id="KW-1185">Reference proteome</keyword>